<evidence type="ECO:0000313" key="9">
    <source>
        <dbReference type="Proteomes" id="UP001153954"/>
    </source>
</evidence>
<dbReference type="InterPro" id="IPR006612">
    <property type="entry name" value="THAP_Znf"/>
</dbReference>
<dbReference type="Pfam" id="PF05485">
    <property type="entry name" value="THAP"/>
    <property type="match status" value="1"/>
</dbReference>
<evidence type="ECO:0000256" key="4">
    <source>
        <dbReference type="ARBA" id="ARBA00023125"/>
    </source>
</evidence>
<organism evidence="8 9">
    <name type="scientific">Euphydryas editha</name>
    <name type="common">Edith's checkerspot</name>
    <dbReference type="NCBI Taxonomy" id="104508"/>
    <lineage>
        <taxon>Eukaryota</taxon>
        <taxon>Metazoa</taxon>
        <taxon>Ecdysozoa</taxon>
        <taxon>Arthropoda</taxon>
        <taxon>Hexapoda</taxon>
        <taxon>Insecta</taxon>
        <taxon>Pterygota</taxon>
        <taxon>Neoptera</taxon>
        <taxon>Endopterygota</taxon>
        <taxon>Lepidoptera</taxon>
        <taxon>Glossata</taxon>
        <taxon>Ditrysia</taxon>
        <taxon>Papilionoidea</taxon>
        <taxon>Nymphalidae</taxon>
        <taxon>Nymphalinae</taxon>
        <taxon>Euphydryas</taxon>
    </lineage>
</organism>
<dbReference type="EMBL" id="CAKOGL010000006">
    <property type="protein sequence ID" value="CAH2087578.1"/>
    <property type="molecule type" value="Genomic_DNA"/>
</dbReference>
<keyword evidence="4 5" id="KW-0238">DNA-binding</keyword>
<feature type="domain" description="THAP-type" evidence="7">
    <location>
        <begin position="1"/>
        <end position="81"/>
    </location>
</feature>
<dbReference type="PANTHER" id="PTHR47577:SF2">
    <property type="entry name" value="THAP DOMAIN CONTAINING 9"/>
    <property type="match status" value="1"/>
</dbReference>
<dbReference type="SMART" id="SM00980">
    <property type="entry name" value="THAP"/>
    <property type="match status" value="1"/>
</dbReference>
<dbReference type="GO" id="GO:0008270">
    <property type="term" value="F:zinc ion binding"/>
    <property type="evidence" value="ECO:0007669"/>
    <property type="project" value="UniProtKB-KW"/>
</dbReference>
<keyword evidence="9" id="KW-1185">Reference proteome</keyword>
<evidence type="ECO:0000256" key="6">
    <source>
        <dbReference type="SAM" id="Coils"/>
    </source>
</evidence>
<dbReference type="InterPro" id="IPR048365">
    <property type="entry name" value="TNP-like_RNaseH_N"/>
</dbReference>
<reference evidence="8" key="1">
    <citation type="submission" date="2022-03" db="EMBL/GenBank/DDBJ databases">
        <authorList>
            <person name="Tunstrom K."/>
        </authorList>
    </citation>
    <scope>NUCLEOTIDE SEQUENCE</scope>
</reference>
<gene>
    <name evidence="8" type="ORF">EEDITHA_LOCUS3826</name>
</gene>
<keyword evidence="6" id="KW-0175">Coiled coil</keyword>
<dbReference type="InterPro" id="IPR048367">
    <property type="entry name" value="TNP-like_RNaseH_C"/>
</dbReference>
<comment type="caution">
    <text evidence="8">The sequence shown here is derived from an EMBL/GenBank/DDBJ whole genome shotgun (WGS) entry which is preliminary data.</text>
</comment>
<sequence>MPSLSRCVFGCVTRGVTIHNFPNPSKFPERFRQWVNLVGAPLSGISDAEIYKKKKVCDVHFTNEDRNRNKRLNALAVPSLCISHVGYKQMEMDQHDIKPSTSKSMCPSETLNAASQQVNVDQLPSTSRISLPSGPKRCVQKCLVYNQNQKDIRKLKQEVIRLRKRCHNFRTRLDNAEKLSNSLALQKVTSKMRLPAKLFTNIQFRESKKKPKGRRFHMSEKVLSLSIFKRSPKSYSLLSKCFALPAAKTLRNLLGKIKISPGINKPVFQNMKINVSKMSHDERLCTLIFDEMHINPQIHFDAQNDMLKGFDSFGNKKIADHVLTFMVRGVKKQFKQPVAFYFSQNMTKYELKCVIKTVIKAVNDTGLHVLATVCDQSAINVGAIESLIEDTKAIYLRNGKAWRTNLFLIDQHSVIPLYDVPHLIKGIRNNLLSKNLKYIDPKDKKEKIIKWEYFIKLYQSDRSYGELKILQKFTEEHVIDDKINKMKVKLATQLFSHSVAVAVKHLCDAGKLDPECRALIPFVLLIDKLFDSLNSNTFNVLNGKIYRAGVKRNSPHHKLWQDAIVFLKNMNFVEIKQQKSKIRLIERKVPSINNLIKTIEGMQALWKILNQKYGFDTMLTRNFNQDPIENFFGNVRSLGVRNVSPNSINFEGAYKSLLLNNFCCAQSIKTNCEDDMASYFQSLDFLLKESEKSNMKSSDADLPHEIIVNESLLTNYSSQEQQQEGLQQRSYVCGWVLRKCLKYVCKACKTCRSQLIDKENLIENQYILEKEHDNKQWLVYPSIDINNYFAELQNITSTMLKDGMESKNVRTKIKLINETLNCSIFTCENHKKKLKEYFDDNSINLLIYSWCRSINRILCGKVTYDGDDFFKMSAQVYYTKKRHNKVKK</sequence>
<proteinExistence type="predicted"/>
<name>A0AAU9TLK7_EUPED</name>
<keyword evidence="1" id="KW-0479">Metal-binding</keyword>
<dbReference type="PANTHER" id="PTHR47577">
    <property type="entry name" value="THAP DOMAIN-CONTAINING PROTEIN 6"/>
    <property type="match status" value="1"/>
</dbReference>
<dbReference type="Pfam" id="PF21789">
    <property type="entry name" value="TNP-like_RNaseH_C"/>
    <property type="match status" value="1"/>
</dbReference>
<keyword evidence="2 5" id="KW-0863">Zinc-finger</keyword>
<evidence type="ECO:0000256" key="2">
    <source>
        <dbReference type="ARBA" id="ARBA00022771"/>
    </source>
</evidence>
<accession>A0AAU9TLK7</accession>
<dbReference type="InterPro" id="IPR048366">
    <property type="entry name" value="TNP-like_GBD"/>
</dbReference>
<keyword evidence="3" id="KW-0862">Zinc</keyword>
<feature type="coiled-coil region" evidence="6">
    <location>
        <begin position="145"/>
        <end position="179"/>
    </location>
</feature>
<dbReference type="Pfam" id="PF21787">
    <property type="entry name" value="TNP-like_RNaseH_N"/>
    <property type="match status" value="1"/>
</dbReference>
<dbReference type="AlphaFoldDB" id="A0AAU9TLK7"/>
<evidence type="ECO:0000256" key="3">
    <source>
        <dbReference type="ARBA" id="ARBA00022833"/>
    </source>
</evidence>
<evidence type="ECO:0000256" key="5">
    <source>
        <dbReference type="PROSITE-ProRule" id="PRU00309"/>
    </source>
</evidence>
<dbReference type="Proteomes" id="UP001153954">
    <property type="component" value="Unassembled WGS sequence"/>
</dbReference>
<evidence type="ECO:0000313" key="8">
    <source>
        <dbReference type="EMBL" id="CAH2087578.1"/>
    </source>
</evidence>
<dbReference type="PROSITE" id="PS50950">
    <property type="entry name" value="ZF_THAP"/>
    <property type="match status" value="1"/>
</dbReference>
<evidence type="ECO:0000256" key="1">
    <source>
        <dbReference type="ARBA" id="ARBA00022723"/>
    </source>
</evidence>
<dbReference type="SUPFAM" id="SSF57716">
    <property type="entry name" value="Glucocorticoid receptor-like (DNA-binding domain)"/>
    <property type="match status" value="1"/>
</dbReference>
<dbReference type="Pfam" id="PF21788">
    <property type="entry name" value="TNP-like_GBD"/>
    <property type="match status" value="1"/>
</dbReference>
<protein>
    <recommendedName>
        <fullName evidence="7">THAP-type domain-containing protein</fullName>
    </recommendedName>
</protein>
<evidence type="ECO:0000259" key="7">
    <source>
        <dbReference type="PROSITE" id="PS50950"/>
    </source>
</evidence>
<dbReference type="GO" id="GO:0003677">
    <property type="term" value="F:DNA binding"/>
    <property type="evidence" value="ECO:0007669"/>
    <property type="project" value="UniProtKB-UniRule"/>
</dbReference>